<dbReference type="AlphaFoldDB" id="A8RYQ1"/>
<dbReference type="PaxDb" id="411902-CLOBOL_05192"/>
<sequence length="57" mass="5702">MALSGAFDAAGCFLSAGVLLYLAWLSGGGGMGESEAVQTALRRNIAAADCARQPDGL</sequence>
<evidence type="ECO:0000313" key="3">
    <source>
        <dbReference type="Proteomes" id="UP000005396"/>
    </source>
</evidence>
<feature type="transmembrane region" description="Helical" evidence="1">
    <location>
        <begin position="6"/>
        <end position="25"/>
    </location>
</feature>
<comment type="caution">
    <text evidence="2">The sequence shown here is derived from an EMBL/GenBank/DDBJ whole genome shotgun (WGS) entry which is preliminary data.</text>
</comment>
<keyword evidence="1" id="KW-1133">Transmembrane helix</keyword>
<organism evidence="2 3">
    <name type="scientific">Enterocloster bolteae (strain ATCC BAA-613 / DSM 15670 / CCUG 46953 / JCM 12243 / WAL 16351)</name>
    <name type="common">Clostridium bolteae</name>
    <dbReference type="NCBI Taxonomy" id="411902"/>
    <lineage>
        <taxon>Bacteria</taxon>
        <taxon>Bacillati</taxon>
        <taxon>Bacillota</taxon>
        <taxon>Clostridia</taxon>
        <taxon>Lachnospirales</taxon>
        <taxon>Lachnospiraceae</taxon>
        <taxon>Enterocloster</taxon>
    </lineage>
</organism>
<proteinExistence type="predicted"/>
<reference evidence="2 3" key="2">
    <citation type="submission" date="2007-09" db="EMBL/GenBank/DDBJ databases">
        <title>Draft genome sequence of Clostridium bolteae (ATCC BAA-613).</title>
        <authorList>
            <person name="Sudarsanam P."/>
            <person name="Ley R."/>
            <person name="Guruge J."/>
            <person name="Turnbaugh P.J."/>
            <person name="Mahowald M."/>
            <person name="Liep D."/>
            <person name="Gordon J."/>
        </authorList>
    </citation>
    <scope>NUCLEOTIDE SEQUENCE [LARGE SCALE GENOMIC DNA]</scope>
    <source>
        <strain evidence="3">ATCC BAA-613 / DSM 15670 / CCUG 46953 / JCM 12243 / WAL 16351</strain>
    </source>
</reference>
<name>A8RYQ1_ENTBW</name>
<reference evidence="2 3" key="1">
    <citation type="submission" date="2007-08" db="EMBL/GenBank/DDBJ databases">
        <authorList>
            <person name="Fulton L."/>
            <person name="Clifton S."/>
            <person name="Fulton B."/>
            <person name="Xu J."/>
            <person name="Minx P."/>
            <person name="Pepin K.H."/>
            <person name="Johnson M."/>
            <person name="Thiruvilangam P."/>
            <person name="Bhonagiri V."/>
            <person name="Nash W.E."/>
            <person name="Mardis E.R."/>
            <person name="Wilson R.K."/>
        </authorList>
    </citation>
    <scope>NUCLEOTIDE SEQUENCE [LARGE SCALE GENOMIC DNA]</scope>
    <source>
        <strain evidence="3">ATCC BAA-613 / DSM 15670 / CCUG 46953 / JCM 12243 / WAL 16351</strain>
    </source>
</reference>
<dbReference type="HOGENOM" id="CLU_2988508_0_0_9"/>
<dbReference type="EMBL" id="ABCC02000039">
    <property type="protein sequence ID" value="EDP14650.1"/>
    <property type="molecule type" value="Genomic_DNA"/>
</dbReference>
<dbReference type="Proteomes" id="UP000005396">
    <property type="component" value="Unassembled WGS sequence"/>
</dbReference>
<keyword evidence="1" id="KW-0812">Transmembrane</keyword>
<protein>
    <submittedName>
        <fullName evidence="2">Uncharacterized protein</fullName>
    </submittedName>
</protein>
<keyword evidence="1" id="KW-0472">Membrane</keyword>
<accession>A8RYQ1</accession>
<evidence type="ECO:0000256" key="1">
    <source>
        <dbReference type="SAM" id="Phobius"/>
    </source>
</evidence>
<gene>
    <name evidence="2" type="ORF">CLOBOL_05192</name>
</gene>
<evidence type="ECO:0000313" key="2">
    <source>
        <dbReference type="EMBL" id="EDP14650.1"/>
    </source>
</evidence>